<evidence type="ECO:0000313" key="2">
    <source>
        <dbReference type="Proteomes" id="UP001642484"/>
    </source>
</evidence>
<dbReference type="EMBL" id="CAXAMN010023262">
    <property type="protein sequence ID" value="CAK9076346.1"/>
    <property type="molecule type" value="Genomic_DNA"/>
</dbReference>
<gene>
    <name evidence="1" type="ORF">CCMP2556_LOCUS37617</name>
</gene>
<sequence length="92" mass="9727">MAVPNRSCLGNALAPTTTGLSRCSGSHWTLLYSWGCFSIGGWLRKTHPSRFMDTALALLSGISMVSLSAWRSSCAFSGSLAVLKMEGQAEAA</sequence>
<organism evidence="1 2">
    <name type="scientific">Durusdinium trenchii</name>
    <dbReference type="NCBI Taxonomy" id="1381693"/>
    <lineage>
        <taxon>Eukaryota</taxon>
        <taxon>Sar</taxon>
        <taxon>Alveolata</taxon>
        <taxon>Dinophyceae</taxon>
        <taxon>Suessiales</taxon>
        <taxon>Symbiodiniaceae</taxon>
        <taxon>Durusdinium</taxon>
    </lineage>
</organism>
<evidence type="ECO:0000313" key="1">
    <source>
        <dbReference type="EMBL" id="CAK9076346.1"/>
    </source>
</evidence>
<protein>
    <submittedName>
        <fullName evidence="1">Uncharacterized protein</fullName>
    </submittedName>
</protein>
<dbReference type="Proteomes" id="UP001642484">
    <property type="component" value="Unassembled WGS sequence"/>
</dbReference>
<name>A0ABP0PK00_9DINO</name>
<keyword evidence="2" id="KW-1185">Reference proteome</keyword>
<comment type="caution">
    <text evidence="1">The sequence shown here is derived from an EMBL/GenBank/DDBJ whole genome shotgun (WGS) entry which is preliminary data.</text>
</comment>
<reference evidence="1 2" key="1">
    <citation type="submission" date="2024-02" db="EMBL/GenBank/DDBJ databases">
        <authorList>
            <person name="Chen Y."/>
            <person name="Shah S."/>
            <person name="Dougan E. K."/>
            <person name="Thang M."/>
            <person name="Chan C."/>
        </authorList>
    </citation>
    <scope>NUCLEOTIDE SEQUENCE [LARGE SCALE GENOMIC DNA]</scope>
</reference>
<proteinExistence type="predicted"/>
<accession>A0ABP0PK00</accession>